<evidence type="ECO:0000256" key="2">
    <source>
        <dbReference type="ARBA" id="ARBA00010617"/>
    </source>
</evidence>
<evidence type="ECO:0008006" key="16">
    <source>
        <dbReference type="Google" id="ProtNLM"/>
    </source>
</evidence>
<gene>
    <name evidence="14" type="ORF">DCAF_LOCUS23970</name>
</gene>
<dbReference type="GO" id="GO:0005506">
    <property type="term" value="F:iron ion binding"/>
    <property type="evidence" value="ECO:0007669"/>
    <property type="project" value="InterPro"/>
</dbReference>
<sequence>MSITITSILLSIIYVAILRWAWRLLNWVWFKPKKLERCLRQQGFAGKPCRLLFGDWKQNTAMLQEARTKPIGLSDALLPRVMPFLHQLVQDYGKNSFMWVGPKPRVNIMNLDQIREVFIKINEYQKPTHPLLKPLACGLASHEGDKWAKHRKIINPAFHQEKLKLMIPAFYQSCSDMINKWEKLVSMKEGPSELDVWPYLQSLTCDAISRTAFGSNYEEGKRIFDLLKELTDLTIQAIIKAIIIPGYRFLPIPSNRRLKAIDKEIQASLKALINKREKAIKAGADTKNDLLDLLLESNFKEIQEHGNSKCVGMSSQDVIDECKIFYFAGQETTSVLLTWTMILLAQYPDWQARAREEVVQAFGNKKPDFDGLNHLKVVTMILYEVLRLYPPVILLNRDVHEEIKLGNLLLPAGVQISLPTILLHQDHELWGDDATEFKPERFAEGVSKATKSQLAFLPFGWGPRICIGQNFALIEAKMALAMILQNYSFELSPSYAHAPRTIVTLQPQHGAPMILRRLH</sequence>
<dbReference type="GO" id="GO:0016705">
    <property type="term" value="F:oxidoreductase activity, acting on paired donors, with incorporation or reduction of molecular oxygen"/>
    <property type="evidence" value="ECO:0007669"/>
    <property type="project" value="InterPro"/>
</dbReference>
<evidence type="ECO:0000256" key="6">
    <source>
        <dbReference type="ARBA" id="ARBA00022989"/>
    </source>
</evidence>
<evidence type="ECO:0000256" key="5">
    <source>
        <dbReference type="ARBA" id="ARBA00022723"/>
    </source>
</evidence>
<dbReference type="CDD" id="cd20642">
    <property type="entry name" value="CYP72"/>
    <property type="match status" value="1"/>
</dbReference>
<evidence type="ECO:0000313" key="15">
    <source>
        <dbReference type="Proteomes" id="UP001314170"/>
    </source>
</evidence>
<dbReference type="InterPro" id="IPR036396">
    <property type="entry name" value="Cyt_P450_sf"/>
</dbReference>
<evidence type="ECO:0000256" key="10">
    <source>
        <dbReference type="ARBA" id="ARBA00023136"/>
    </source>
</evidence>
<dbReference type="PANTHER" id="PTHR24282">
    <property type="entry name" value="CYTOCHROME P450 FAMILY MEMBER"/>
    <property type="match status" value="1"/>
</dbReference>
<keyword evidence="6 13" id="KW-1133">Transmembrane helix</keyword>
<evidence type="ECO:0000256" key="8">
    <source>
        <dbReference type="ARBA" id="ARBA00023004"/>
    </source>
</evidence>
<dbReference type="PANTHER" id="PTHR24282:SF255">
    <property type="entry name" value="CYTOCHROME P450 72A11-RELATED"/>
    <property type="match status" value="1"/>
</dbReference>
<dbReference type="Pfam" id="PF00067">
    <property type="entry name" value="p450"/>
    <property type="match status" value="1"/>
</dbReference>
<comment type="similarity">
    <text evidence="2 12">Belongs to the cytochrome P450 family.</text>
</comment>
<name>A0AAV1SJB2_9ROSI</name>
<dbReference type="GO" id="GO:0020037">
    <property type="term" value="F:heme binding"/>
    <property type="evidence" value="ECO:0007669"/>
    <property type="project" value="InterPro"/>
</dbReference>
<dbReference type="Gene3D" id="1.10.630.10">
    <property type="entry name" value="Cytochrome P450"/>
    <property type="match status" value="1"/>
</dbReference>
<dbReference type="FunFam" id="1.10.630.10:FF:000029">
    <property type="entry name" value="Cytochrome P450 734A1"/>
    <property type="match status" value="1"/>
</dbReference>
<feature type="transmembrane region" description="Helical" evidence="13">
    <location>
        <begin position="7"/>
        <end position="30"/>
    </location>
</feature>
<keyword evidence="9 12" id="KW-0503">Monooxygenase</keyword>
<keyword evidence="10 13" id="KW-0472">Membrane</keyword>
<evidence type="ECO:0000256" key="13">
    <source>
        <dbReference type="SAM" id="Phobius"/>
    </source>
</evidence>
<evidence type="ECO:0000256" key="11">
    <source>
        <dbReference type="PIRSR" id="PIRSR602401-1"/>
    </source>
</evidence>
<evidence type="ECO:0000256" key="9">
    <source>
        <dbReference type="ARBA" id="ARBA00023033"/>
    </source>
</evidence>
<evidence type="ECO:0000256" key="12">
    <source>
        <dbReference type="RuleBase" id="RU000461"/>
    </source>
</evidence>
<evidence type="ECO:0000256" key="4">
    <source>
        <dbReference type="ARBA" id="ARBA00022692"/>
    </source>
</evidence>
<dbReference type="AlphaFoldDB" id="A0AAV1SJB2"/>
<keyword evidence="4 13" id="KW-0812">Transmembrane</keyword>
<dbReference type="InterPro" id="IPR001128">
    <property type="entry name" value="Cyt_P450"/>
</dbReference>
<dbReference type="GO" id="GO:0016020">
    <property type="term" value="C:membrane"/>
    <property type="evidence" value="ECO:0007669"/>
    <property type="project" value="UniProtKB-SubCell"/>
</dbReference>
<dbReference type="SUPFAM" id="SSF48264">
    <property type="entry name" value="Cytochrome P450"/>
    <property type="match status" value="1"/>
</dbReference>
<reference evidence="14 15" key="1">
    <citation type="submission" date="2024-01" db="EMBL/GenBank/DDBJ databases">
        <authorList>
            <person name="Waweru B."/>
        </authorList>
    </citation>
    <scope>NUCLEOTIDE SEQUENCE [LARGE SCALE GENOMIC DNA]</scope>
</reference>
<accession>A0AAV1SJB2</accession>
<protein>
    <recommendedName>
        <fullName evidence="16">Cytochrome P450</fullName>
    </recommendedName>
</protein>
<evidence type="ECO:0000256" key="1">
    <source>
        <dbReference type="ARBA" id="ARBA00004167"/>
    </source>
</evidence>
<comment type="subcellular location">
    <subcellularLocation>
        <location evidence="1">Membrane</location>
        <topology evidence="1">Single-pass membrane protein</topology>
    </subcellularLocation>
</comment>
<keyword evidence="5 11" id="KW-0479">Metal-binding</keyword>
<dbReference type="GO" id="GO:0004497">
    <property type="term" value="F:monooxygenase activity"/>
    <property type="evidence" value="ECO:0007669"/>
    <property type="project" value="UniProtKB-KW"/>
</dbReference>
<dbReference type="EMBL" id="CAWUPB010001189">
    <property type="protein sequence ID" value="CAK7351733.1"/>
    <property type="molecule type" value="Genomic_DNA"/>
</dbReference>
<dbReference type="InterPro" id="IPR050665">
    <property type="entry name" value="Cytochrome_P450_Monooxygen"/>
</dbReference>
<dbReference type="PRINTS" id="PR00385">
    <property type="entry name" value="P450"/>
</dbReference>
<dbReference type="PRINTS" id="PR00463">
    <property type="entry name" value="EP450I"/>
</dbReference>
<dbReference type="PROSITE" id="PS00086">
    <property type="entry name" value="CYTOCHROME_P450"/>
    <property type="match status" value="1"/>
</dbReference>
<evidence type="ECO:0000256" key="3">
    <source>
        <dbReference type="ARBA" id="ARBA00022617"/>
    </source>
</evidence>
<keyword evidence="7 12" id="KW-0560">Oxidoreductase</keyword>
<dbReference type="InterPro" id="IPR017972">
    <property type="entry name" value="Cyt_P450_CS"/>
</dbReference>
<comment type="cofactor">
    <cofactor evidence="11">
        <name>heme</name>
        <dbReference type="ChEBI" id="CHEBI:30413"/>
    </cofactor>
</comment>
<keyword evidence="15" id="KW-1185">Reference proteome</keyword>
<keyword evidence="3 11" id="KW-0349">Heme</keyword>
<evidence type="ECO:0000256" key="7">
    <source>
        <dbReference type="ARBA" id="ARBA00023002"/>
    </source>
</evidence>
<organism evidence="14 15">
    <name type="scientific">Dovyalis caffra</name>
    <dbReference type="NCBI Taxonomy" id="77055"/>
    <lineage>
        <taxon>Eukaryota</taxon>
        <taxon>Viridiplantae</taxon>
        <taxon>Streptophyta</taxon>
        <taxon>Embryophyta</taxon>
        <taxon>Tracheophyta</taxon>
        <taxon>Spermatophyta</taxon>
        <taxon>Magnoliopsida</taxon>
        <taxon>eudicotyledons</taxon>
        <taxon>Gunneridae</taxon>
        <taxon>Pentapetalae</taxon>
        <taxon>rosids</taxon>
        <taxon>fabids</taxon>
        <taxon>Malpighiales</taxon>
        <taxon>Salicaceae</taxon>
        <taxon>Flacourtieae</taxon>
        <taxon>Dovyalis</taxon>
    </lineage>
</organism>
<comment type="caution">
    <text evidence="14">The sequence shown here is derived from an EMBL/GenBank/DDBJ whole genome shotgun (WGS) entry which is preliminary data.</text>
</comment>
<dbReference type="InterPro" id="IPR002401">
    <property type="entry name" value="Cyt_P450_E_grp-I"/>
</dbReference>
<dbReference type="Proteomes" id="UP001314170">
    <property type="component" value="Unassembled WGS sequence"/>
</dbReference>
<keyword evidence="8 11" id="KW-0408">Iron</keyword>
<proteinExistence type="inferred from homology"/>
<evidence type="ECO:0000313" key="14">
    <source>
        <dbReference type="EMBL" id="CAK7351733.1"/>
    </source>
</evidence>
<feature type="binding site" description="axial binding residue" evidence="11">
    <location>
        <position position="466"/>
    </location>
    <ligand>
        <name>heme</name>
        <dbReference type="ChEBI" id="CHEBI:30413"/>
    </ligand>
    <ligandPart>
        <name>Fe</name>
        <dbReference type="ChEBI" id="CHEBI:18248"/>
    </ligandPart>
</feature>